<sequence length="62" mass="7079">MADSLSSGLGEEKEKEKEDSEWDKKSTRLRNNRGKDGFTESLRFSDKNVDSKDQKRNLSGGR</sequence>
<protein>
    <submittedName>
        <fullName evidence="2">(spotted green pufferfish) hypothetical protein</fullName>
    </submittedName>
</protein>
<reference evidence="2" key="1">
    <citation type="journal article" date="2004" name="Nature">
        <title>Genome duplication in the teleost fish Tetraodon nigroviridis reveals the early vertebrate proto-karyotype.</title>
        <authorList>
            <person name="Jaillon O."/>
            <person name="Aury J.-M."/>
            <person name="Brunet F."/>
            <person name="Petit J.-L."/>
            <person name="Stange-Thomann N."/>
            <person name="Mauceli E."/>
            <person name="Bouneau L."/>
            <person name="Fischer C."/>
            <person name="Ozouf-Costaz C."/>
            <person name="Bernot A."/>
            <person name="Nicaud S."/>
            <person name="Jaffe D."/>
            <person name="Fisher S."/>
            <person name="Lutfalla G."/>
            <person name="Dossat C."/>
            <person name="Segurens B."/>
            <person name="Dasilva C."/>
            <person name="Salanoubat M."/>
            <person name="Levy M."/>
            <person name="Boudet N."/>
            <person name="Castellano S."/>
            <person name="Anthouard V."/>
            <person name="Jubin C."/>
            <person name="Castelli V."/>
            <person name="Katinka M."/>
            <person name="Vacherie B."/>
            <person name="Biemont C."/>
            <person name="Skalli Z."/>
            <person name="Cattolico L."/>
            <person name="Poulain J."/>
            <person name="De Berardinis V."/>
            <person name="Cruaud C."/>
            <person name="Duprat S."/>
            <person name="Brottier P."/>
            <person name="Coutanceau J.-P."/>
            <person name="Gouzy J."/>
            <person name="Parra G."/>
            <person name="Lardier G."/>
            <person name="Chapple C."/>
            <person name="McKernan K.J."/>
            <person name="McEwan P."/>
            <person name="Bosak S."/>
            <person name="Kellis M."/>
            <person name="Volff J.-N."/>
            <person name="Guigo R."/>
            <person name="Zody M.C."/>
            <person name="Mesirov J."/>
            <person name="Lindblad-Toh K."/>
            <person name="Birren B."/>
            <person name="Nusbaum C."/>
            <person name="Kahn D."/>
            <person name="Robinson-Rechavi M."/>
            <person name="Laudet V."/>
            <person name="Schachter V."/>
            <person name="Quetier F."/>
            <person name="Saurin W."/>
            <person name="Scarpelli C."/>
            <person name="Wincker P."/>
            <person name="Lander E.S."/>
            <person name="Weissenbach J."/>
            <person name="Roest Crollius H."/>
        </authorList>
    </citation>
    <scope>NUCLEOTIDE SEQUENCE [LARGE SCALE GENOMIC DNA]</scope>
</reference>
<evidence type="ECO:0000313" key="2">
    <source>
        <dbReference type="EMBL" id="CAF92148.1"/>
    </source>
</evidence>
<organism evidence="2">
    <name type="scientific">Tetraodon nigroviridis</name>
    <name type="common">Spotted green pufferfish</name>
    <name type="synonym">Chelonodon nigroviridis</name>
    <dbReference type="NCBI Taxonomy" id="99883"/>
    <lineage>
        <taxon>Eukaryota</taxon>
        <taxon>Metazoa</taxon>
        <taxon>Chordata</taxon>
        <taxon>Craniata</taxon>
        <taxon>Vertebrata</taxon>
        <taxon>Euteleostomi</taxon>
        <taxon>Actinopterygii</taxon>
        <taxon>Neopterygii</taxon>
        <taxon>Teleostei</taxon>
        <taxon>Neoteleostei</taxon>
        <taxon>Acanthomorphata</taxon>
        <taxon>Eupercaria</taxon>
        <taxon>Tetraodontiformes</taxon>
        <taxon>Tetradontoidea</taxon>
        <taxon>Tetraodontidae</taxon>
        <taxon>Tetraodon</taxon>
    </lineage>
</organism>
<reference evidence="2" key="2">
    <citation type="submission" date="2004-02" db="EMBL/GenBank/DDBJ databases">
        <authorList>
            <consortium name="Genoscope"/>
            <consortium name="Whitehead Institute Centre for Genome Research"/>
        </authorList>
    </citation>
    <scope>NUCLEOTIDE SEQUENCE</scope>
</reference>
<dbReference type="EMBL" id="CAAE01009581">
    <property type="protein sequence ID" value="CAF92148.1"/>
    <property type="molecule type" value="Genomic_DNA"/>
</dbReference>
<feature type="compositionally biased region" description="Basic and acidic residues" evidence="1">
    <location>
        <begin position="33"/>
        <end position="56"/>
    </location>
</feature>
<feature type="compositionally biased region" description="Basic and acidic residues" evidence="1">
    <location>
        <begin position="10"/>
        <end position="26"/>
    </location>
</feature>
<dbReference type="KEGG" id="tng:GSTEN00007225G001"/>
<accession>Q4T4N4</accession>
<name>Q4T4N4_TETNG</name>
<comment type="caution">
    <text evidence="2">The sequence shown here is derived from an EMBL/GenBank/DDBJ whole genome shotgun (WGS) entry which is preliminary data.</text>
</comment>
<feature type="region of interest" description="Disordered" evidence="1">
    <location>
        <begin position="1"/>
        <end position="62"/>
    </location>
</feature>
<evidence type="ECO:0000256" key="1">
    <source>
        <dbReference type="SAM" id="MobiDB-lite"/>
    </source>
</evidence>
<gene>
    <name evidence="2" type="ORF">GSTENG00007225001</name>
</gene>
<dbReference type="AlphaFoldDB" id="Q4T4N4"/>
<proteinExistence type="predicted"/>